<evidence type="ECO:0000256" key="8">
    <source>
        <dbReference type="ARBA" id="ARBA00023136"/>
    </source>
</evidence>
<evidence type="ECO:0000259" key="15">
    <source>
        <dbReference type="PROSITE" id="PS50268"/>
    </source>
</evidence>
<dbReference type="Pfam" id="PF08266">
    <property type="entry name" value="Cadherin_2"/>
    <property type="match status" value="1"/>
</dbReference>
<accession>A0A8D2NGT8</accession>
<keyword evidence="7 13" id="KW-1133">Transmembrane helix</keyword>
<reference evidence="16" key="2">
    <citation type="submission" date="2025-09" db="UniProtKB">
        <authorList>
            <consortium name="Ensembl"/>
        </authorList>
    </citation>
    <scope>IDENTIFICATION</scope>
</reference>
<keyword evidence="3 14" id="KW-0732">Signal</keyword>
<organism evidence="16 17">
    <name type="scientific">Zonotrichia albicollis</name>
    <name type="common">White-throated sparrow</name>
    <name type="synonym">Fringilla albicollis</name>
    <dbReference type="NCBI Taxonomy" id="44394"/>
    <lineage>
        <taxon>Eukaryota</taxon>
        <taxon>Metazoa</taxon>
        <taxon>Chordata</taxon>
        <taxon>Craniata</taxon>
        <taxon>Vertebrata</taxon>
        <taxon>Euteleostomi</taxon>
        <taxon>Archelosauria</taxon>
        <taxon>Archosauria</taxon>
        <taxon>Dinosauria</taxon>
        <taxon>Saurischia</taxon>
        <taxon>Theropoda</taxon>
        <taxon>Coelurosauria</taxon>
        <taxon>Aves</taxon>
        <taxon>Neognathae</taxon>
        <taxon>Neoaves</taxon>
        <taxon>Telluraves</taxon>
        <taxon>Australaves</taxon>
        <taxon>Passeriformes</taxon>
        <taxon>Passerellidae</taxon>
        <taxon>Zonotrichia</taxon>
    </lineage>
</organism>
<comment type="subcellular location">
    <subcellularLocation>
        <location evidence="1">Membrane</location>
        <topology evidence="1">Single-pass membrane protein</topology>
    </subcellularLocation>
</comment>
<feature type="domain" description="Cadherin" evidence="15">
    <location>
        <begin position="458"/>
        <end position="567"/>
    </location>
</feature>
<dbReference type="SUPFAM" id="SSF49313">
    <property type="entry name" value="Cadherin-like"/>
    <property type="match status" value="5"/>
</dbReference>
<reference evidence="16" key="1">
    <citation type="submission" date="2025-08" db="UniProtKB">
        <authorList>
            <consortium name="Ensembl"/>
        </authorList>
    </citation>
    <scope>IDENTIFICATION</scope>
</reference>
<evidence type="ECO:0000256" key="13">
    <source>
        <dbReference type="SAM" id="Phobius"/>
    </source>
</evidence>
<evidence type="ECO:0000256" key="10">
    <source>
        <dbReference type="ARBA" id="ARBA00074462"/>
    </source>
</evidence>
<feature type="signal peptide" evidence="14">
    <location>
        <begin position="1"/>
        <end position="30"/>
    </location>
</feature>
<evidence type="ECO:0000256" key="5">
    <source>
        <dbReference type="ARBA" id="ARBA00022837"/>
    </source>
</evidence>
<sequence length="785" mass="85874">PWGARWGERMEPLFLRSLVFLLLAGPPARGQLRYAVPEELEHGAFVANLGEDLGLDVSTLSARRFRIVSRAGARQHLEVNLENGILFVNERIDREEVCEGGGTCLLHLQLLVESPLELYRVEVEVLDINDHAPTFPWQEYVLEVAESAVLGARFPLESAQDPDVGTNSVHTYRLSPNGFFSLEVQTRSDASKFAELVLERALDREQQRVHRVLLTALDGGVPERSGTAHILVTVLDANDNVPAFDQPSYGVSLPEDAPAGTLVIQLNATDLDEGPNGEIEYSFSGHAPPRVRELFHVEPRSGQVLLKGRLDYERASLHELYVQAKDRGPSAVAVHCRVLVHLLDVNDNAPEVTLTSVSTPVLEDAPPGTVIAVISVQDRDSGDNGRVSCEVGPNVPFELRSSFRNYYTLVTTQALDRELVPEYNVSITARDMGSPALVTRSTLTIPVSDVNDNAPRFLQPSYSVYVMENNAPGASICSVSALDPDCQQNAYLSYSIADGHIHGMPVGTYVSINSDSGHMYALRSLDYEQIRSFQIQVQAQDAGFPPLSANVTVHIFVLDQNDNAPVIVSPLVAPDTGELRTLRSFLEQDASRQQLVVQVRDGGQPALSATVSLLLSVVETMPQTLSDFSEFSLPPEVSSSSPLTLYLLVSLGSISFTFLLAILILTAIRCRGERRSRQGDSCSPPRCHCCPGSRPSPDGYCYKVCLGPESAQSDFMFLKPCSPPRNNEKDPGKRSRPEQHLQVSKEVTQRPAGLSSTPQVPPAPSLSLCHEGSQARLLPENNRSL</sequence>
<feature type="chain" id="PRO_5034931945" description="Protocadherin gamma-C3" evidence="14">
    <location>
        <begin position="31"/>
        <end position="785"/>
    </location>
</feature>
<evidence type="ECO:0000256" key="1">
    <source>
        <dbReference type="ARBA" id="ARBA00004167"/>
    </source>
</evidence>
<feature type="region of interest" description="Disordered" evidence="12">
    <location>
        <begin position="720"/>
        <end position="785"/>
    </location>
</feature>
<dbReference type="InterPro" id="IPR050174">
    <property type="entry name" value="Protocadherin/Cadherin-CA"/>
</dbReference>
<keyword evidence="5 11" id="KW-0106">Calcium</keyword>
<evidence type="ECO:0000256" key="11">
    <source>
        <dbReference type="PROSITE-ProRule" id="PRU00043"/>
    </source>
</evidence>
<evidence type="ECO:0000256" key="14">
    <source>
        <dbReference type="SAM" id="SignalP"/>
    </source>
</evidence>
<dbReference type="PROSITE" id="PS00232">
    <property type="entry name" value="CADHERIN_1"/>
    <property type="match status" value="3"/>
</dbReference>
<proteinExistence type="predicted"/>
<feature type="domain" description="Cadherin" evidence="15">
    <location>
        <begin position="136"/>
        <end position="244"/>
    </location>
</feature>
<dbReference type="PANTHER" id="PTHR24028:SF236">
    <property type="entry name" value="PROTOCADHERIN GAMMA-C3"/>
    <property type="match status" value="1"/>
</dbReference>
<dbReference type="InterPro" id="IPR002126">
    <property type="entry name" value="Cadherin-like_dom"/>
</dbReference>
<feature type="transmembrane region" description="Helical" evidence="13">
    <location>
        <begin position="643"/>
        <end position="668"/>
    </location>
</feature>
<keyword evidence="9" id="KW-0325">Glycoprotein</keyword>
<keyword evidence="6" id="KW-0130">Cell adhesion</keyword>
<keyword evidence="17" id="KW-1185">Reference proteome</keyword>
<dbReference type="FunFam" id="2.60.40.60:FF:000185">
    <property type="entry name" value="Protocadherin 2 alpha c"/>
    <property type="match status" value="1"/>
</dbReference>
<evidence type="ECO:0000256" key="2">
    <source>
        <dbReference type="ARBA" id="ARBA00022692"/>
    </source>
</evidence>
<evidence type="ECO:0000256" key="4">
    <source>
        <dbReference type="ARBA" id="ARBA00022737"/>
    </source>
</evidence>
<dbReference type="PROSITE" id="PS50268">
    <property type="entry name" value="CADHERIN_2"/>
    <property type="match status" value="5"/>
</dbReference>
<dbReference type="FunFam" id="2.60.40.60:FF:000001">
    <property type="entry name" value="Protocadherin alpha 2"/>
    <property type="match status" value="1"/>
</dbReference>
<keyword evidence="4" id="KW-0677">Repeat</keyword>
<dbReference type="PANTHER" id="PTHR24028">
    <property type="entry name" value="CADHERIN-87A"/>
    <property type="match status" value="1"/>
</dbReference>
<dbReference type="AlphaFoldDB" id="A0A8D2NGT8"/>
<dbReference type="Gene3D" id="2.60.40.60">
    <property type="entry name" value="Cadherins"/>
    <property type="match status" value="5"/>
</dbReference>
<dbReference type="FunFam" id="2.60.40.60:FF:000018">
    <property type="entry name" value="Protocadherin gamma c3"/>
    <property type="match status" value="1"/>
</dbReference>
<name>A0A8D2NGT8_ZONAL</name>
<evidence type="ECO:0000313" key="16">
    <source>
        <dbReference type="Ensembl" id="ENSZALP00000021184.1"/>
    </source>
</evidence>
<protein>
    <recommendedName>
        <fullName evidence="10">Protocadherin gamma-C3</fullName>
    </recommendedName>
</protein>
<feature type="domain" description="Cadherin" evidence="15">
    <location>
        <begin position="353"/>
        <end position="457"/>
    </location>
</feature>
<dbReference type="InterPro" id="IPR013164">
    <property type="entry name" value="Cadherin_N"/>
</dbReference>
<keyword evidence="8 13" id="KW-0472">Membrane</keyword>
<dbReference type="FunFam" id="2.60.40.60:FF:000002">
    <property type="entry name" value="Protocadherin alpha 2"/>
    <property type="match status" value="1"/>
</dbReference>
<dbReference type="InterPro" id="IPR015919">
    <property type="entry name" value="Cadherin-like_sf"/>
</dbReference>
<dbReference type="GO" id="GO:0005509">
    <property type="term" value="F:calcium ion binding"/>
    <property type="evidence" value="ECO:0007669"/>
    <property type="project" value="UniProtKB-UniRule"/>
</dbReference>
<evidence type="ECO:0000256" key="9">
    <source>
        <dbReference type="ARBA" id="ARBA00023180"/>
    </source>
</evidence>
<evidence type="ECO:0000256" key="7">
    <source>
        <dbReference type="ARBA" id="ARBA00022989"/>
    </source>
</evidence>
<feature type="domain" description="Cadherin" evidence="15">
    <location>
        <begin position="28"/>
        <end position="135"/>
    </location>
</feature>
<dbReference type="FunFam" id="2.60.40.60:FF:000006">
    <property type="entry name" value="Protocadherin alpha 2"/>
    <property type="match status" value="1"/>
</dbReference>
<evidence type="ECO:0000256" key="12">
    <source>
        <dbReference type="SAM" id="MobiDB-lite"/>
    </source>
</evidence>
<feature type="domain" description="Cadherin" evidence="15">
    <location>
        <begin position="245"/>
        <end position="352"/>
    </location>
</feature>
<dbReference type="Pfam" id="PF16492">
    <property type="entry name" value="Cadherin_C_2"/>
    <property type="match status" value="1"/>
</dbReference>
<dbReference type="Pfam" id="PF00028">
    <property type="entry name" value="Cadherin"/>
    <property type="match status" value="4"/>
</dbReference>
<dbReference type="Proteomes" id="UP000694413">
    <property type="component" value="Unassembled WGS sequence"/>
</dbReference>
<dbReference type="GO" id="GO:0007156">
    <property type="term" value="P:homophilic cell adhesion via plasma membrane adhesion molecules"/>
    <property type="evidence" value="ECO:0007669"/>
    <property type="project" value="InterPro"/>
</dbReference>
<evidence type="ECO:0000256" key="6">
    <source>
        <dbReference type="ARBA" id="ARBA00022889"/>
    </source>
</evidence>
<dbReference type="GO" id="GO:0005886">
    <property type="term" value="C:plasma membrane"/>
    <property type="evidence" value="ECO:0007669"/>
    <property type="project" value="InterPro"/>
</dbReference>
<dbReference type="InterPro" id="IPR020894">
    <property type="entry name" value="Cadherin_CS"/>
</dbReference>
<dbReference type="InterPro" id="IPR032455">
    <property type="entry name" value="Cadherin_C"/>
</dbReference>
<feature type="compositionally biased region" description="Basic and acidic residues" evidence="12">
    <location>
        <begin position="726"/>
        <end position="739"/>
    </location>
</feature>
<dbReference type="Ensembl" id="ENSZALT00000027663.1">
    <property type="protein sequence ID" value="ENSZALP00000021184.1"/>
    <property type="gene ID" value="ENSZALG00000016614.1"/>
</dbReference>
<dbReference type="CDD" id="cd11304">
    <property type="entry name" value="Cadherin_repeat"/>
    <property type="match status" value="5"/>
</dbReference>
<dbReference type="PRINTS" id="PR00205">
    <property type="entry name" value="CADHERIN"/>
</dbReference>
<evidence type="ECO:0000313" key="17">
    <source>
        <dbReference type="Proteomes" id="UP000694413"/>
    </source>
</evidence>
<evidence type="ECO:0000256" key="3">
    <source>
        <dbReference type="ARBA" id="ARBA00022729"/>
    </source>
</evidence>
<dbReference type="SMART" id="SM00112">
    <property type="entry name" value="CA"/>
    <property type="match status" value="5"/>
</dbReference>
<keyword evidence="2 13" id="KW-0812">Transmembrane</keyword>